<dbReference type="PANTHER" id="PTHR44019">
    <property type="entry name" value="WD REPEAT-CONTAINING PROTEIN 55"/>
    <property type="match status" value="1"/>
</dbReference>
<sequence>MSRILVLLMMLFTCSYTHGQDFKKHELKNRHKDKIISIATTDSLFATSSYDRSVNVWDYTGKIIYSYKIAEGKINSISFIPNSNSLLVGVTEMNNKDIYRYAIKCLNSLGKIEYEFIDRRLVQDFVNISFEKNVTGVRNAIGSIKSTFPEMNIKKDLEAPQVSKEISHIELVQSISVSPDKKTIASIDKFNILKTWNQNHEIQSSFKILNNKKDTKIYFATDSTIFIEPNIILNIRDSSAQIIKGYERYSSIPFKSAIYFHFNYNNDSRQEKLYNLATSHSKELDLNNFYTITGTRSNDKLALLGVDGLVRIINENGGLLSTFGKDRNEMMTFRGEKIRLFSKINSIGFSPSGQFIITGDDNGKVIIWKSE</sequence>
<feature type="chain" id="PRO_5018175736" description="WD40 repeat domain-containing protein" evidence="4">
    <location>
        <begin position="20"/>
        <end position="371"/>
    </location>
</feature>
<reference evidence="5 6" key="1">
    <citation type="submission" date="2018-11" db="EMBL/GenBank/DDBJ databases">
        <title>Rufibacter latericius sp. nov., isolated from water in Baiyang Lake.</title>
        <authorList>
            <person name="Yang Y."/>
        </authorList>
    </citation>
    <scope>NUCLEOTIDE SEQUENCE [LARGE SCALE GENOMIC DNA]</scope>
    <source>
        <strain evidence="5 6">R-22-1c-1</strain>
    </source>
</reference>
<accession>A0A3M9M8C3</accession>
<evidence type="ECO:0000256" key="3">
    <source>
        <dbReference type="PROSITE-ProRule" id="PRU00221"/>
    </source>
</evidence>
<dbReference type="OrthoDB" id="1492850at2"/>
<evidence type="ECO:0008006" key="7">
    <source>
        <dbReference type="Google" id="ProtNLM"/>
    </source>
</evidence>
<keyword evidence="4" id="KW-0732">Signal</keyword>
<evidence type="ECO:0000256" key="4">
    <source>
        <dbReference type="SAM" id="SignalP"/>
    </source>
</evidence>
<dbReference type="SUPFAM" id="SSF50978">
    <property type="entry name" value="WD40 repeat-like"/>
    <property type="match status" value="1"/>
</dbReference>
<keyword evidence="6" id="KW-1185">Reference proteome</keyword>
<evidence type="ECO:0000313" key="6">
    <source>
        <dbReference type="Proteomes" id="UP000272117"/>
    </source>
</evidence>
<protein>
    <recommendedName>
        <fullName evidence="7">WD40 repeat domain-containing protein</fullName>
    </recommendedName>
</protein>
<evidence type="ECO:0000256" key="1">
    <source>
        <dbReference type="ARBA" id="ARBA00022574"/>
    </source>
</evidence>
<dbReference type="AlphaFoldDB" id="A0A3M9M8C3"/>
<comment type="caution">
    <text evidence="5">The sequence shown here is derived from an EMBL/GenBank/DDBJ whole genome shotgun (WGS) entry which is preliminary data.</text>
</comment>
<dbReference type="Gene3D" id="2.130.10.10">
    <property type="entry name" value="YVTN repeat-like/Quinoprotein amine dehydrogenase"/>
    <property type="match status" value="2"/>
</dbReference>
<keyword evidence="1 3" id="KW-0853">WD repeat</keyword>
<dbReference type="PROSITE" id="PS50294">
    <property type="entry name" value="WD_REPEATS_REGION"/>
    <property type="match status" value="1"/>
</dbReference>
<dbReference type="Pfam" id="PF00400">
    <property type="entry name" value="WD40"/>
    <property type="match status" value="2"/>
</dbReference>
<dbReference type="Proteomes" id="UP000272117">
    <property type="component" value="Unassembled WGS sequence"/>
</dbReference>
<evidence type="ECO:0000256" key="2">
    <source>
        <dbReference type="ARBA" id="ARBA00022737"/>
    </source>
</evidence>
<dbReference type="InterPro" id="IPR036322">
    <property type="entry name" value="WD40_repeat_dom_sf"/>
</dbReference>
<dbReference type="RefSeq" id="WP_123129134.1">
    <property type="nucleotide sequence ID" value="NZ_RJJD01000023.1"/>
</dbReference>
<dbReference type="InterPro" id="IPR050505">
    <property type="entry name" value="WDR55/POC1"/>
</dbReference>
<evidence type="ECO:0000313" key="5">
    <source>
        <dbReference type="EMBL" id="RNI21811.1"/>
    </source>
</evidence>
<dbReference type="SMART" id="SM00320">
    <property type="entry name" value="WD40"/>
    <property type="match status" value="4"/>
</dbReference>
<organism evidence="5 6">
    <name type="scientific">Rufibacter latericius</name>
    <dbReference type="NCBI Taxonomy" id="2487040"/>
    <lineage>
        <taxon>Bacteria</taxon>
        <taxon>Pseudomonadati</taxon>
        <taxon>Bacteroidota</taxon>
        <taxon>Cytophagia</taxon>
        <taxon>Cytophagales</taxon>
        <taxon>Hymenobacteraceae</taxon>
        <taxon>Rufibacter</taxon>
    </lineage>
</organism>
<keyword evidence="2" id="KW-0677">Repeat</keyword>
<dbReference type="EMBL" id="RJJD01000023">
    <property type="protein sequence ID" value="RNI21811.1"/>
    <property type="molecule type" value="Genomic_DNA"/>
</dbReference>
<proteinExistence type="predicted"/>
<feature type="repeat" description="WD" evidence="3">
    <location>
        <begin position="344"/>
        <end position="371"/>
    </location>
</feature>
<feature type="signal peptide" evidence="4">
    <location>
        <begin position="1"/>
        <end position="19"/>
    </location>
</feature>
<dbReference type="InterPro" id="IPR015943">
    <property type="entry name" value="WD40/YVTN_repeat-like_dom_sf"/>
</dbReference>
<name>A0A3M9M8C3_9BACT</name>
<dbReference type="InterPro" id="IPR001680">
    <property type="entry name" value="WD40_rpt"/>
</dbReference>
<gene>
    <name evidence="5" type="ORF">EFB08_21945</name>
</gene>
<dbReference type="PANTHER" id="PTHR44019:SF8">
    <property type="entry name" value="POC1 CENTRIOLAR PROTEIN HOMOLOG"/>
    <property type="match status" value="1"/>
</dbReference>
<dbReference type="PROSITE" id="PS50082">
    <property type="entry name" value="WD_REPEATS_2"/>
    <property type="match status" value="2"/>
</dbReference>
<feature type="repeat" description="WD" evidence="3">
    <location>
        <begin position="28"/>
        <end position="58"/>
    </location>
</feature>